<dbReference type="InterPro" id="IPR001314">
    <property type="entry name" value="Peptidase_S1A"/>
</dbReference>
<feature type="signal peptide" evidence="3">
    <location>
        <begin position="1"/>
        <end position="26"/>
    </location>
</feature>
<dbReference type="PANTHER" id="PTHR24276:SF98">
    <property type="entry name" value="FI18310P1-RELATED"/>
    <property type="match status" value="1"/>
</dbReference>
<dbReference type="PROSITE" id="PS00134">
    <property type="entry name" value="TRYPSIN_HIS"/>
    <property type="match status" value="1"/>
</dbReference>
<feature type="domain" description="Peptidase S1" evidence="4">
    <location>
        <begin position="32"/>
        <end position="245"/>
    </location>
</feature>
<dbReference type="SUPFAM" id="SSF50494">
    <property type="entry name" value="Trypsin-like serine proteases"/>
    <property type="match status" value="1"/>
</dbReference>
<feature type="chain" id="PRO_5017604000" evidence="3">
    <location>
        <begin position="27"/>
        <end position="246"/>
    </location>
</feature>
<dbReference type="PROSITE" id="PS50240">
    <property type="entry name" value="TRYPSIN_DOM"/>
    <property type="match status" value="1"/>
</dbReference>
<dbReference type="InterPro" id="IPR009003">
    <property type="entry name" value="Peptidase_S1_PA"/>
</dbReference>
<dbReference type="RefSeq" id="WP_170217386.1">
    <property type="nucleotide sequence ID" value="NZ_CP144375.1"/>
</dbReference>
<dbReference type="InterPro" id="IPR050430">
    <property type="entry name" value="Peptidase_S1"/>
</dbReference>
<evidence type="ECO:0000256" key="1">
    <source>
        <dbReference type="ARBA" id="ARBA00007664"/>
    </source>
</evidence>
<dbReference type="PRINTS" id="PR00722">
    <property type="entry name" value="CHYMOTRYPSIN"/>
</dbReference>
<dbReference type="Pfam" id="PF00089">
    <property type="entry name" value="Trypsin"/>
    <property type="match status" value="1"/>
</dbReference>
<dbReference type="AlphaFoldDB" id="A0A3E0I6P1"/>
<dbReference type="InterPro" id="IPR018114">
    <property type="entry name" value="TRYPSIN_HIS"/>
</dbReference>
<comment type="similarity">
    <text evidence="1">Belongs to the peptidase S1 family.</text>
</comment>
<dbReference type="PANTHER" id="PTHR24276">
    <property type="entry name" value="POLYSERASE-RELATED"/>
    <property type="match status" value="1"/>
</dbReference>
<dbReference type="SMART" id="SM00020">
    <property type="entry name" value="Tryp_SPc"/>
    <property type="match status" value="1"/>
</dbReference>
<evidence type="ECO:0000313" key="6">
    <source>
        <dbReference type="Proteomes" id="UP000256269"/>
    </source>
</evidence>
<dbReference type="InterPro" id="IPR043504">
    <property type="entry name" value="Peptidase_S1_PA_chymotrypsin"/>
</dbReference>
<dbReference type="Gene3D" id="2.40.10.10">
    <property type="entry name" value="Trypsin-like serine proteases"/>
    <property type="match status" value="2"/>
</dbReference>
<evidence type="ECO:0000256" key="2">
    <source>
        <dbReference type="ARBA" id="ARBA00023157"/>
    </source>
</evidence>
<name>A0A3E0I6P1_9PSEU</name>
<dbReference type="GO" id="GO:0006508">
    <property type="term" value="P:proteolysis"/>
    <property type="evidence" value="ECO:0007669"/>
    <property type="project" value="InterPro"/>
</dbReference>
<evidence type="ECO:0000256" key="3">
    <source>
        <dbReference type="SAM" id="SignalP"/>
    </source>
</evidence>
<comment type="caution">
    <text evidence="5">The sequence shown here is derived from an EMBL/GenBank/DDBJ whole genome shotgun (WGS) entry which is preliminary data.</text>
</comment>
<dbReference type="InterPro" id="IPR001254">
    <property type="entry name" value="Trypsin_dom"/>
</dbReference>
<dbReference type="Proteomes" id="UP000256269">
    <property type="component" value="Unassembled WGS sequence"/>
</dbReference>
<accession>A0A3E0I6P1</accession>
<keyword evidence="6" id="KW-1185">Reference proteome</keyword>
<organism evidence="5 6">
    <name type="scientific">Kutzneria buriramensis</name>
    <dbReference type="NCBI Taxonomy" id="1045776"/>
    <lineage>
        <taxon>Bacteria</taxon>
        <taxon>Bacillati</taxon>
        <taxon>Actinomycetota</taxon>
        <taxon>Actinomycetes</taxon>
        <taxon>Pseudonocardiales</taxon>
        <taxon>Pseudonocardiaceae</taxon>
        <taxon>Kutzneria</taxon>
    </lineage>
</organism>
<evidence type="ECO:0000313" key="5">
    <source>
        <dbReference type="EMBL" id="REH54389.1"/>
    </source>
</evidence>
<keyword evidence="2" id="KW-1015">Disulfide bond</keyword>
<dbReference type="EMBL" id="QUNO01000002">
    <property type="protein sequence ID" value="REH54389.1"/>
    <property type="molecule type" value="Genomic_DNA"/>
</dbReference>
<sequence length="246" mass="24437">MKISRLSATVAGLALALLGLTAPAQAASTPNIVGGGTVSSAPSWAAAVGDSSGMWCSGELVAKQWVLTAGHCDGATQIRIGSKNLNSGGTLAKVSKWVKNPKYNGDGYDFSLYKLTAPVTQTPIQIASSSPAVGSKVTLYGFGQTCGTQGCGPMSSTLRSLTTTTASDSSCGGIVGSVELCFSTTVSASDCYGDSGGPAVVNGMLVGSDSRGADGPGADTCGKTKSIYGDATAPAISSWIKSTISG</sequence>
<keyword evidence="3" id="KW-0732">Signal</keyword>
<protein>
    <submittedName>
        <fullName evidence="5">Trypsin</fullName>
    </submittedName>
</protein>
<gene>
    <name evidence="5" type="ORF">BCF44_102621</name>
</gene>
<dbReference type="GO" id="GO:0004252">
    <property type="term" value="F:serine-type endopeptidase activity"/>
    <property type="evidence" value="ECO:0007669"/>
    <property type="project" value="InterPro"/>
</dbReference>
<reference evidence="5 6" key="1">
    <citation type="submission" date="2018-08" db="EMBL/GenBank/DDBJ databases">
        <title>Genomic Encyclopedia of Archaeal and Bacterial Type Strains, Phase II (KMG-II): from individual species to whole genera.</title>
        <authorList>
            <person name="Goeker M."/>
        </authorList>
    </citation>
    <scope>NUCLEOTIDE SEQUENCE [LARGE SCALE GENOMIC DNA]</scope>
    <source>
        <strain evidence="5 6">DSM 45791</strain>
    </source>
</reference>
<proteinExistence type="inferred from homology"/>
<evidence type="ECO:0000259" key="4">
    <source>
        <dbReference type="PROSITE" id="PS50240"/>
    </source>
</evidence>